<keyword evidence="4 5" id="KW-0408">Iron</keyword>
<dbReference type="InterPro" id="IPR001128">
    <property type="entry name" value="Cyt_P450"/>
</dbReference>
<evidence type="ECO:0000256" key="2">
    <source>
        <dbReference type="ARBA" id="ARBA00022723"/>
    </source>
</evidence>
<dbReference type="PANTHER" id="PTHR46300">
    <property type="entry name" value="P450, PUTATIVE (EUROFUNG)-RELATED-RELATED"/>
    <property type="match status" value="1"/>
</dbReference>
<keyword evidence="2 5" id="KW-0479">Metal-binding</keyword>
<evidence type="ECO:0000313" key="9">
    <source>
        <dbReference type="Proteomes" id="UP001174997"/>
    </source>
</evidence>
<sequence length="641" mass="72433">MAFALLLLFTTVVALVAVHRYLNRKRLPAGVRPLPGPRGIPFIGRVHDIPENASWLKFYEWSKEYGPIYQMEIFGTVHVWISSEKVAHDLLSKRALIYSDRPTIPNLPDNRTSGDYLALLGRTETWKRQRKLCNHLMHTSALASLHSYPTRERDRFLYLMGSDPSKYLEWIEQFTSRTVSRLSWGTAKPAQILRHTTFGLLQTISPSGALPNVISFLKHVPLALSPWKKKEAARHALEDRLFKANIDFVRKSLESGRGEQSFVGTFMKSQLPAEGVDDKERLKWGDQDEAMHVVGLMAIAGALTIGSPIQSYILAMCHYPEAQKALQQEIDRVCEGRCPQWEDREKLPMLRAVVKEVIRWRPPVPTGIPHAIEKDDVYEGYHIPKGATIHALEWGITRDEATYPCADEFLPARWVDPAYPTFKEPLTQYPNLNGFSQFGFGRRTCQGIPIVEQDLFLSMGGMAWAFDIRKKVDPATGKIVPVHWNDYTPLLIAKPCKFQFDAVPRQEGRMDELRQMFDSAREEEEQQDKAIAMDISQFEKDLGAEKIYRDKACEIRYADAAAQSDELEQTASEGSSTCPPTPLEPGLELGDSSSEADTESDCGKESLGEGMRVVLDGRVEKTLGIEPMVSVMEVPGAWKWA</sequence>
<dbReference type="Proteomes" id="UP001174997">
    <property type="component" value="Unassembled WGS sequence"/>
</dbReference>
<dbReference type="PRINTS" id="PR00385">
    <property type="entry name" value="P450"/>
</dbReference>
<dbReference type="GO" id="GO:0016705">
    <property type="term" value="F:oxidoreductase activity, acting on paired donors, with incorporation or reduction of molecular oxygen"/>
    <property type="evidence" value="ECO:0007669"/>
    <property type="project" value="InterPro"/>
</dbReference>
<accession>A0AA40D644</accession>
<protein>
    <submittedName>
        <fullName evidence="8">Cytochrome P450</fullName>
    </submittedName>
</protein>
<dbReference type="SUPFAM" id="SSF48264">
    <property type="entry name" value="Cytochrome P450"/>
    <property type="match status" value="1"/>
</dbReference>
<feature type="coiled-coil region" evidence="6">
    <location>
        <begin position="503"/>
        <end position="530"/>
    </location>
</feature>
<dbReference type="AlphaFoldDB" id="A0AA40D644"/>
<keyword evidence="9" id="KW-1185">Reference proteome</keyword>
<name>A0AA40D644_9PEZI</name>
<evidence type="ECO:0000313" key="8">
    <source>
        <dbReference type="EMBL" id="KAK0661669.1"/>
    </source>
</evidence>
<feature type="region of interest" description="Disordered" evidence="7">
    <location>
        <begin position="564"/>
        <end position="608"/>
    </location>
</feature>
<dbReference type="PANTHER" id="PTHR46300:SF8">
    <property type="entry name" value="CYTOCHROME P450 2E1"/>
    <property type="match status" value="1"/>
</dbReference>
<evidence type="ECO:0000256" key="4">
    <source>
        <dbReference type="ARBA" id="ARBA00023004"/>
    </source>
</evidence>
<feature type="compositionally biased region" description="Polar residues" evidence="7">
    <location>
        <begin position="569"/>
        <end position="578"/>
    </location>
</feature>
<dbReference type="GO" id="GO:0020037">
    <property type="term" value="F:heme binding"/>
    <property type="evidence" value="ECO:0007669"/>
    <property type="project" value="InterPro"/>
</dbReference>
<dbReference type="InterPro" id="IPR050364">
    <property type="entry name" value="Cytochrome_P450_fung"/>
</dbReference>
<gene>
    <name evidence="8" type="ORF">QBC41DRAFT_330105</name>
</gene>
<evidence type="ECO:0000256" key="6">
    <source>
        <dbReference type="SAM" id="Coils"/>
    </source>
</evidence>
<proteinExistence type="inferred from homology"/>
<dbReference type="EMBL" id="JAULSY010000148">
    <property type="protein sequence ID" value="KAK0661669.1"/>
    <property type="molecule type" value="Genomic_DNA"/>
</dbReference>
<reference evidence="8" key="1">
    <citation type="submission" date="2023-06" db="EMBL/GenBank/DDBJ databases">
        <title>Genome-scale phylogeny and comparative genomics of the fungal order Sordariales.</title>
        <authorList>
            <consortium name="Lawrence Berkeley National Laboratory"/>
            <person name="Hensen N."/>
            <person name="Bonometti L."/>
            <person name="Westerberg I."/>
            <person name="Brannstrom I.O."/>
            <person name="Guillou S."/>
            <person name="Cros-Aarteil S."/>
            <person name="Calhoun S."/>
            <person name="Haridas S."/>
            <person name="Kuo A."/>
            <person name="Mondo S."/>
            <person name="Pangilinan J."/>
            <person name="Riley R."/>
            <person name="Labutti K."/>
            <person name="Andreopoulos B."/>
            <person name="Lipzen A."/>
            <person name="Chen C."/>
            <person name="Yanf M."/>
            <person name="Daum C."/>
            <person name="Ng V."/>
            <person name="Clum A."/>
            <person name="Steindorff A."/>
            <person name="Ohm R."/>
            <person name="Martin F."/>
            <person name="Silar P."/>
            <person name="Natvig D."/>
            <person name="Lalanne C."/>
            <person name="Gautier V."/>
            <person name="Ament-Velasquez S.L."/>
            <person name="Kruys A."/>
            <person name="Hutchinson M.I."/>
            <person name="Powell A.J."/>
            <person name="Barry K."/>
            <person name="Miller A.N."/>
            <person name="Grigoriev I.V."/>
            <person name="Debuchy R."/>
            <person name="Gladieux P."/>
            <person name="Thoren M.H."/>
            <person name="Johannesson H."/>
        </authorList>
    </citation>
    <scope>NUCLEOTIDE SEQUENCE</scope>
    <source>
        <strain evidence="8">CBS 307.81</strain>
    </source>
</reference>
<dbReference type="InterPro" id="IPR036396">
    <property type="entry name" value="Cyt_P450_sf"/>
</dbReference>
<dbReference type="CDD" id="cd11065">
    <property type="entry name" value="CYP64-like"/>
    <property type="match status" value="1"/>
</dbReference>
<dbReference type="PRINTS" id="PR00463">
    <property type="entry name" value="EP450I"/>
</dbReference>
<comment type="similarity">
    <text evidence="1">Belongs to the cytochrome P450 family.</text>
</comment>
<evidence type="ECO:0000256" key="3">
    <source>
        <dbReference type="ARBA" id="ARBA00023002"/>
    </source>
</evidence>
<comment type="caution">
    <text evidence="8">The sequence shown here is derived from an EMBL/GenBank/DDBJ whole genome shotgun (WGS) entry which is preliminary data.</text>
</comment>
<evidence type="ECO:0000256" key="5">
    <source>
        <dbReference type="PIRSR" id="PIRSR602401-1"/>
    </source>
</evidence>
<evidence type="ECO:0000256" key="7">
    <source>
        <dbReference type="SAM" id="MobiDB-lite"/>
    </source>
</evidence>
<keyword evidence="5" id="KW-0349">Heme</keyword>
<feature type="binding site" description="axial binding residue" evidence="5">
    <location>
        <position position="445"/>
    </location>
    <ligand>
        <name>heme</name>
        <dbReference type="ChEBI" id="CHEBI:30413"/>
    </ligand>
    <ligandPart>
        <name>Fe</name>
        <dbReference type="ChEBI" id="CHEBI:18248"/>
    </ligandPart>
</feature>
<organism evidence="8 9">
    <name type="scientific">Cercophora samala</name>
    <dbReference type="NCBI Taxonomy" id="330535"/>
    <lineage>
        <taxon>Eukaryota</taxon>
        <taxon>Fungi</taxon>
        <taxon>Dikarya</taxon>
        <taxon>Ascomycota</taxon>
        <taxon>Pezizomycotina</taxon>
        <taxon>Sordariomycetes</taxon>
        <taxon>Sordariomycetidae</taxon>
        <taxon>Sordariales</taxon>
        <taxon>Lasiosphaeriaceae</taxon>
        <taxon>Cercophora</taxon>
    </lineage>
</organism>
<comment type="cofactor">
    <cofactor evidence="5">
        <name>heme</name>
        <dbReference type="ChEBI" id="CHEBI:30413"/>
    </cofactor>
</comment>
<dbReference type="Gene3D" id="1.10.630.10">
    <property type="entry name" value="Cytochrome P450"/>
    <property type="match status" value="1"/>
</dbReference>
<dbReference type="GO" id="GO:0004497">
    <property type="term" value="F:monooxygenase activity"/>
    <property type="evidence" value="ECO:0007669"/>
    <property type="project" value="InterPro"/>
</dbReference>
<keyword evidence="6" id="KW-0175">Coiled coil</keyword>
<keyword evidence="3" id="KW-0560">Oxidoreductase</keyword>
<dbReference type="GO" id="GO:0005506">
    <property type="term" value="F:iron ion binding"/>
    <property type="evidence" value="ECO:0007669"/>
    <property type="project" value="InterPro"/>
</dbReference>
<dbReference type="InterPro" id="IPR002401">
    <property type="entry name" value="Cyt_P450_E_grp-I"/>
</dbReference>
<evidence type="ECO:0000256" key="1">
    <source>
        <dbReference type="ARBA" id="ARBA00010617"/>
    </source>
</evidence>
<dbReference type="Pfam" id="PF00067">
    <property type="entry name" value="p450"/>
    <property type="match status" value="1"/>
</dbReference>